<feature type="signal peptide" evidence="2">
    <location>
        <begin position="1"/>
        <end position="26"/>
    </location>
</feature>
<accession>A0ABV7EZ36</accession>
<evidence type="ECO:0000313" key="3">
    <source>
        <dbReference type="EMBL" id="MFC3107226.1"/>
    </source>
</evidence>
<evidence type="ECO:0000313" key="4">
    <source>
        <dbReference type="Proteomes" id="UP001595530"/>
    </source>
</evidence>
<proteinExistence type="predicted"/>
<evidence type="ECO:0000256" key="2">
    <source>
        <dbReference type="SAM" id="SignalP"/>
    </source>
</evidence>
<dbReference type="EMBL" id="JBHRTP010000008">
    <property type="protein sequence ID" value="MFC3107226.1"/>
    <property type="molecule type" value="Genomic_DNA"/>
</dbReference>
<dbReference type="SUPFAM" id="SSF56925">
    <property type="entry name" value="OMPA-like"/>
    <property type="match status" value="1"/>
</dbReference>
<protein>
    <submittedName>
        <fullName evidence="3">OmpW family protein</fullName>
    </submittedName>
</protein>
<keyword evidence="4" id="KW-1185">Reference proteome</keyword>
<keyword evidence="2" id="KW-0732">Signal</keyword>
<name>A0ABV7EZ36_9BURK</name>
<gene>
    <name evidence="3" type="ORF">ACFOFO_04470</name>
</gene>
<dbReference type="Proteomes" id="UP001595530">
    <property type="component" value="Unassembled WGS sequence"/>
</dbReference>
<dbReference type="RefSeq" id="WP_390326665.1">
    <property type="nucleotide sequence ID" value="NZ_JBHRTP010000008.1"/>
</dbReference>
<evidence type="ECO:0000256" key="1">
    <source>
        <dbReference type="ARBA" id="ARBA00004442"/>
    </source>
</evidence>
<dbReference type="PANTHER" id="PTHR36920:SF1">
    <property type="entry name" value="OUTER MEMBRANE PROTEIN W"/>
    <property type="match status" value="1"/>
</dbReference>
<dbReference type="InterPro" id="IPR011250">
    <property type="entry name" value="OMP/PagP_B-barrel"/>
</dbReference>
<comment type="caution">
    <text evidence="3">The sequence shown here is derived from an EMBL/GenBank/DDBJ whole genome shotgun (WGS) entry which is preliminary data.</text>
</comment>
<sequence>MKKSFEGALKVLALAVAMSISAAASAQSAGTWFAKAGVNKITPKVDSGAMSAPALPNTKADVGSDTEVLFAGGYMLTDNISTELDLGWPYTHEFFGDGSIKGSGKIGTAEVLPPTLFIQYRFLEAKSAFRPYVGLGLTYAYFRKETGSGKLTAITNTGSATPTTFTLDNKVALTPQIGVTYAINDKWFLDGVVTKTFLKTTTHFSSGQTLDIKLDPVAISLAVGYKF</sequence>
<dbReference type="PANTHER" id="PTHR36920">
    <property type="match status" value="1"/>
</dbReference>
<organism evidence="3 4">
    <name type="scientific">Undibacterium arcticum</name>
    <dbReference type="NCBI Taxonomy" id="1762892"/>
    <lineage>
        <taxon>Bacteria</taxon>
        <taxon>Pseudomonadati</taxon>
        <taxon>Pseudomonadota</taxon>
        <taxon>Betaproteobacteria</taxon>
        <taxon>Burkholderiales</taxon>
        <taxon>Oxalobacteraceae</taxon>
        <taxon>Undibacterium</taxon>
    </lineage>
</organism>
<feature type="chain" id="PRO_5047420396" evidence="2">
    <location>
        <begin position="27"/>
        <end position="227"/>
    </location>
</feature>
<dbReference type="InterPro" id="IPR005618">
    <property type="entry name" value="OMPW"/>
</dbReference>
<dbReference type="Gene3D" id="2.40.160.20">
    <property type="match status" value="1"/>
</dbReference>
<dbReference type="Pfam" id="PF03922">
    <property type="entry name" value="OmpW"/>
    <property type="match status" value="1"/>
</dbReference>
<reference evidence="4" key="1">
    <citation type="journal article" date="2019" name="Int. J. Syst. Evol. Microbiol.">
        <title>The Global Catalogue of Microorganisms (GCM) 10K type strain sequencing project: providing services to taxonomists for standard genome sequencing and annotation.</title>
        <authorList>
            <consortium name="The Broad Institute Genomics Platform"/>
            <consortium name="The Broad Institute Genome Sequencing Center for Infectious Disease"/>
            <person name="Wu L."/>
            <person name="Ma J."/>
        </authorList>
    </citation>
    <scope>NUCLEOTIDE SEQUENCE [LARGE SCALE GENOMIC DNA]</scope>
    <source>
        <strain evidence="4">KCTC 42986</strain>
    </source>
</reference>
<comment type="subcellular location">
    <subcellularLocation>
        <location evidence="1">Cell outer membrane</location>
    </subcellularLocation>
</comment>